<reference evidence="2" key="2">
    <citation type="submission" date="2020-06" db="EMBL/GenBank/DDBJ databases">
        <title>Helianthus annuus Genome sequencing and assembly Release 2.</title>
        <authorList>
            <person name="Gouzy J."/>
            <person name="Langlade N."/>
            <person name="Munos S."/>
        </authorList>
    </citation>
    <scope>NUCLEOTIDE SEQUENCE</scope>
    <source>
        <tissue evidence="2">Leaves</tissue>
    </source>
</reference>
<feature type="region of interest" description="Disordered" evidence="1">
    <location>
        <begin position="1"/>
        <end position="53"/>
    </location>
</feature>
<evidence type="ECO:0000256" key="1">
    <source>
        <dbReference type="SAM" id="MobiDB-lite"/>
    </source>
</evidence>
<proteinExistence type="predicted"/>
<name>A0A9K3IR44_HELAN</name>
<dbReference type="EMBL" id="MNCJ02000321">
    <property type="protein sequence ID" value="KAF5801581.1"/>
    <property type="molecule type" value="Genomic_DNA"/>
</dbReference>
<accession>A0A9K3IR44</accession>
<evidence type="ECO:0000313" key="3">
    <source>
        <dbReference type="Proteomes" id="UP000215914"/>
    </source>
</evidence>
<dbReference type="AlphaFoldDB" id="A0A9K3IR44"/>
<dbReference type="Proteomes" id="UP000215914">
    <property type="component" value="Unassembled WGS sequence"/>
</dbReference>
<sequence>MSDKTKPPLRLLPFAAVESSDREPARLLEAGAASGNGGSRDEGGSTPALGIQT</sequence>
<evidence type="ECO:0000313" key="2">
    <source>
        <dbReference type="EMBL" id="KAF5801581.1"/>
    </source>
</evidence>
<organism evidence="2 3">
    <name type="scientific">Helianthus annuus</name>
    <name type="common">Common sunflower</name>
    <dbReference type="NCBI Taxonomy" id="4232"/>
    <lineage>
        <taxon>Eukaryota</taxon>
        <taxon>Viridiplantae</taxon>
        <taxon>Streptophyta</taxon>
        <taxon>Embryophyta</taxon>
        <taxon>Tracheophyta</taxon>
        <taxon>Spermatophyta</taxon>
        <taxon>Magnoliopsida</taxon>
        <taxon>eudicotyledons</taxon>
        <taxon>Gunneridae</taxon>
        <taxon>Pentapetalae</taxon>
        <taxon>asterids</taxon>
        <taxon>campanulids</taxon>
        <taxon>Asterales</taxon>
        <taxon>Asteraceae</taxon>
        <taxon>Asteroideae</taxon>
        <taxon>Heliantheae alliance</taxon>
        <taxon>Heliantheae</taxon>
        <taxon>Helianthus</taxon>
    </lineage>
</organism>
<keyword evidence="3" id="KW-1185">Reference proteome</keyword>
<comment type="caution">
    <text evidence="2">The sequence shown here is derived from an EMBL/GenBank/DDBJ whole genome shotgun (WGS) entry which is preliminary data.</text>
</comment>
<gene>
    <name evidence="2" type="ORF">HanXRQr2_Chr06g0249721</name>
</gene>
<dbReference type="Gramene" id="mRNA:HanXRQr2_Chr06g0249721">
    <property type="protein sequence ID" value="mRNA:HanXRQr2_Chr06g0249721"/>
    <property type="gene ID" value="HanXRQr2_Chr06g0249721"/>
</dbReference>
<protein>
    <submittedName>
        <fullName evidence="2">Uncharacterized protein</fullName>
    </submittedName>
</protein>
<reference evidence="2" key="1">
    <citation type="journal article" date="2017" name="Nature">
        <title>The sunflower genome provides insights into oil metabolism, flowering and Asterid evolution.</title>
        <authorList>
            <person name="Badouin H."/>
            <person name="Gouzy J."/>
            <person name="Grassa C.J."/>
            <person name="Murat F."/>
            <person name="Staton S.E."/>
            <person name="Cottret L."/>
            <person name="Lelandais-Briere C."/>
            <person name="Owens G.L."/>
            <person name="Carrere S."/>
            <person name="Mayjonade B."/>
            <person name="Legrand L."/>
            <person name="Gill N."/>
            <person name="Kane N.C."/>
            <person name="Bowers J.E."/>
            <person name="Hubner S."/>
            <person name="Bellec A."/>
            <person name="Berard A."/>
            <person name="Berges H."/>
            <person name="Blanchet N."/>
            <person name="Boniface M.C."/>
            <person name="Brunel D."/>
            <person name="Catrice O."/>
            <person name="Chaidir N."/>
            <person name="Claudel C."/>
            <person name="Donnadieu C."/>
            <person name="Faraut T."/>
            <person name="Fievet G."/>
            <person name="Helmstetter N."/>
            <person name="King M."/>
            <person name="Knapp S.J."/>
            <person name="Lai Z."/>
            <person name="Le Paslier M.C."/>
            <person name="Lippi Y."/>
            <person name="Lorenzon L."/>
            <person name="Mandel J.R."/>
            <person name="Marage G."/>
            <person name="Marchand G."/>
            <person name="Marquand E."/>
            <person name="Bret-Mestries E."/>
            <person name="Morien E."/>
            <person name="Nambeesan S."/>
            <person name="Nguyen T."/>
            <person name="Pegot-Espagnet P."/>
            <person name="Pouilly N."/>
            <person name="Raftis F."/>
            <person name="Sallet E."/>
            <person name="Schiex T."/>
            <person name="Thomas J."/>
            <person name="Vandecasteele C."/>
            <person name="Vares D."/>
            <person name="Vear F."/>
            <person name="Vautrin S."/>
            <person name="Crespi M."/>
            <person name="Mangin B."/>
            <person name="Burke J.M."/>
            <person name="Salse J."/>
            <person name="Munos S."/>
            <person name="Vincourt P."/>
            <person name="Rieseberg L.H."/>
            <person name="Langlade N.B."/>
        </authorList>
    </citation>
    <scope>NUCLEOTIDE SEQUENCE</scope>
    <source>
        <tissue evidence="2">Leaves</tissue>
    </source>
</reference>